<organism evidence="1 2">
    <name type="scientific">Ilyodon furcidens</name>
    <name type="common">goldbreast splitfin</name>
    <dbReference type="NCBI Taxonomy" id="33524"/>
    <lineage>
        <taxon>Eukaryota</taxon>
        <taxon>Metazoa</taxon>
        <taxon>Chordata</taxon>
        <taxon>Craniata</taxon>
        <taxon>Vertebrata</taxon>
        <taxon>Euteleostomi</taxon>
        <taxon>Actinopterygii</taxon>
        <taxon>Neopterygii</taxon>
        <taxon>Teleostei</taxon>
        <taxon>Neoteleostei</taxon>
        <taxon>Acanthomorphata</taxon>
        <taxon>Ovalentaria</taxon>
        <taxon>Atherinomorphae</taxon>
        <taxon>Cyprinodontiformes</taxon>
        <taxon>Goodeidae</taxon>
        <taxon>Ilyodon</taxon>
    </lineage>
</organism>
<dbReference type="Proteomes" id="UP001482620">
    <property type="component" value="Unassembled WGS sequence"/>
</dbReference>
<proteinExistence type="predicted"/>
<accession>A0ABV0SVQ1</accession>
<comment type="caution">
    <text evidence="1">The sequence shown here is derived from an EMBL/GenBank/DDBJ whole genome shotgun (WGS) entry which is preliminary data.</text>
</comment>
<gene>
    <name evidence="1" type="ORF">ILYODFUR_009984</name>
</gene>
<evidence type="ECO:0000313" key="1">
    <source>
        <dbReference type="EMBL" id="MEQ2224685.1"/>
    </source>
</evidence>
<keyword evidence="2" id="KW-1185">Reference proteome</keyword>
<evidence type="ECO:0000313" key="2">
    <source>
        <dbReference type="Proteomes" id="UP001482620"/>
    </source>
</evidence>
<name>A0ABV0SVQ1_9TELE</name>
<sequence length="84" mass="9638">SSSQDKRTPEREEEIGKDGTVWTVVGEAERRGRYQSQNVLTEAQGPTTYKIARSKMPRLHSSAWWTPKCPSTFRAALWLRPAEF</sequence>
<feature type="non-terminal residue" evidence="1">
    <location>
        <position position="1"/>
    </location>
</feature>
<protein>
    <submittedName>
        <fullName evidence="1">Uncharacterized protein</fullName>
    </submittedName>
</protein>
<dbReference type="EMBL" id="JAHRIQ010012297">
    <property type="protein sequence ID" value="MEQ2224685.1"/>
    <property type="molecule type" value="Genomic_DNA"/>
</dbReference>
<reference evidence="1 2" key="1">
    <citation type="submission" date="2021-06" db="EMBL/GenBank/DDBJ databases">
        <authorList>
            <person name="Palmer J.M."/>
        </authorList>
    </citation>
    <scope>NUCLEOTIDE SEQUENCE [LARGE SCALE GENOMIC DNA]</scope>
    <source>
        <strain evidence="2">if_2019</strain>
        <tissue evidence="1">Muscle</tissue>
    </source>
</reference>